<keyword evidence="3" id="KW-1003">Cell membrane</keyword>
<gene>
    <name evidence="8" type="ORF">PVT71_24090</name>
</gene>
<dbReference type="AlphaFoldDB" id="A0AAU8AQW1"/>
<dbReference type="PANTHER" id="PTHR30250:SF10">
    <property type="entry name" value="LIPOPOLYSACCHARIDE BIOSYNTHESIS PROTEIN WZXC"/>
    <property type="match status" value="1"/>
</dbReference>
<proteinExistence type="inferred from homology"/>
<feature type="transmembrane region" description="Helical" evidence="7">
    <location>
        <begin position="272"/>
        <end position="290"/>
    </location>
</feature>
<feature type="transmembrane region" description="Helical" evidence="7">
    <location>
        <begin position="132"/>
        <end position="151"/>
    </location>
</feature>
<keyword evidence="8" id="KW-0614">Plasmid</keyword>
<feature type="transmembrane region" description="Helical" evidence="7">
    <location>
        <begin position="342"/>
        <end position="362"/>
    </location>
</feature>
<reference evidence="8" key="1">
    <citation type="submission" date="2023-02" db="EMBL/GenBank/DDBJ databases">
        <title>Description and genomic characterization of Salipiger bruguierae sp. nov., isolated from the sediment of mangrove plant Bruguiera sexangula.</title>
        <authorList>
            <person name="Long M."/>
        </authorList>
    </citation>
    <scope>NUCLEOTIDE SEQUENCE</scope>
    <source>
        <strain evidence="8">H15</strain>
        <plasmid evidence="8">unnamed1</plasmid>
    </source>
</reference>
<dbReference type="EMBL" id="CP123386">
    <property type="protein sequence ID" value="XCC96778.1"/>
    <property type="molecule type" value="Genomic_DNA"/>
</dbReference>
<protein>
    <submittedName>
        <fullName evidence="8">Lipopolysaccharide biosynthesis protein</fullName>
    </submittedName>
</protein>
<feature type="transmembrane region" description="Helical" evidence="7">
    <location>
        <begin position="429"/>
        <end position="448"/>
    </location>
</feature>
<name>A0AAU8AQW1_9RHOB</name>
<accession>A0AAU8AQW1</accession>
<organism evidence="8">
    <name type="scientific">Alloyangia sp. H15</name>
    <dbReference type="NCBI Taxonomy" id="3029062"/>
    <lineage>
        <taxon>Bacteria</taxon>
        <taxon>Pseudomonadati</taxon>
        <taxon>Pseudomonadota</taxon>
        <taxon>Alphaproteobacteria</taxon>
        <taxon>Rhodobacterales</taxon>
        <taxon>Roseobacteraceae</taxon>
        <taxon>Alloyangia</taxon>
    </lineage>
</organism>
<evidence type="ECO:0000256" key="4">
    <source>
        <dbReference type="ARBA" id="ARBA00022692"/>
    </source>
</evidence>
<keyword evidence="6 7" id="KW-0472">Membrane</keyword>
<dbReference type="CDD" id="cd13127">
    <property type="entry name" value="MATE_tuaB_like"/>
    <property type="match status" value="1"/>
</dbReference>
<keyword evidence="5 7" id="KW-1133">Transmembrane helix</keyword>
<dbReference type="InterPro" id="IPR050833">
    <property type="entry name" value="Poly_Biosynth_Transport"/>
</dbReference>
<sequence length="504" mass="54994">MTQPSATPPADLVPDADDAVAQSSGKKLGKALGWSTLHTLIPTISSMAIFFGGAFFLSPEDFGIVALSLAIVMIATAASPRAFGDALVQKQTLDDTDCSSVLWLNLLASIVLYSAVYLLAPVLADWFGKPDLAMYLRVLALRIPFELLAIVPQSMLIRRLEFRYVAMRTTAATSVSLTVCFALLFLGYGPWALIASQVSNSLILAVTGFIATRWLPSPTFSFERIRSVAHYGIFASGDRFLSMARLDQVLLGALVSAQALGLYYFAQRTWTMIIQVLSGALWGLLHSYLSRLQQDLGRVREAYSQFTLLASSVGFAIFALSFAVSEDLIALVLKPEWLPAAAYVKLFCVLGLFSVMEFLQGALMRSQGWARQWFLYRLAQEVGSVITIALLHRVSVEAILIAIILKSYILYPIQLKMSAQILQTRARTIFGWSLAPLMATLASVAVAWGVHEVMLDAPILARLVAETLALLLTYGALMFAMEGQQLKALKTLLRKKTATGGADS</sequence>
<comment type="subcellular location">
    <subcellularLocation>
        <location evidence="1">Cell membrane</location>
        <topology evidence="1">Multi-pass membrane protein</topology>
    </subcellularLocation>
</comment>
<feature type="transmembrane region" description="Helical" evidence="7">
    <location>
        <begin position="62"/>
        <end position="80"/>
    </location>
</feature>
<evidence type="ECO:0000256" key="1">
    <source>
        <dbReference type="ARBA" id="ARBA00004651"/>
    </source>
</evidence>
<feature type="transmembrane region" description="Helical" evidence="7">
    <location>
        <begin position="171"/>
        <end position="191"/>
    </location>
</feature>
<feature type="transmembrane region" description="Helical" evidence="7">
    <location>
        <begin position="460"/>
        <end position="480"/>
    </location>
</feature>
<evidence type="ECO:0000256" key="2">
    <source>
        <dbReference type="ARBA" id="ARBA00007430"/>
    </source>
</evidence>
<comment type="similarity">
    <text evidence="2">Belongs to the polysaccharide synthase family.</text>
</comment>
<feature type="transmembrane region" description="Helical" evidence="7">
    <location>
        <begin position="302"/>
        <end position="322"/>
    </location>
</feature>
<evidence type="ECO:0000256" key="5">
    <source>
        <dbReference type="ARBA" id="ARBA00022989"/>
    </source>
</evidence>
<dbReference type="PANTHER" id="PTHR30250">
    <property type="entry name" value="PST FAMILY PREDICTED COLANIC ACID TRANSPORTER"/>
    <property type="match status" value="1"/>
</dbReference>
<evidence type="ECO:0000313" key="8">
    <source>
        <dbReference type="EMBL" id="XCC96778.1"/>
    </source>
</evidence>
<evidence type="ECO:0000256" key="3">
    <source>
        <dbReference type="ARBA" id="ARBA00022475"/>
    </source>
</evidence>
<evidence type="ECO:0000256" key="6">
    <source>
        <dbReference type="ARBA" id="ARBA00023136"/>
    </source>
</evidence>
<dbReference type="Pfam" id="PF13440">
    <property type="entry name" value="Polysacc_synt_3"/>
    <property type="match status" value="1"/>
</dbReference>
<evidence type="ECO:0000256" key="7">
    <source>
        <dbReference type="SAM" id="Phobius"/>
    </source>
</evidence>
<dbReference type="GO" id="GO:0005886">
    <property type="term" value="C:plasma membrane"/>
    <property type="evidence" value="ECO:0007669"/>
    <property type="project" value="UniProtKB-SubCell"/>
</dbReference>
<feature type="transmembrane region" description="Helical" evidence="7">
    <location>
        <begin position="101"/>
        <end position="120"/>
    </location>
</feature>
<keyword evidence="4 7" id="KW-0812">Transmembrane</keyword>
<dbReference type="RefSeq" id="WP_353475670.1">
    <property type="nucleotide sequence ID" value="NZ_CP123386.1"/>
</dbReference>
<feature type="transmembrane region" description="Helical" evidence="7">
    <location>
        <begin position="31"/>
        <end position="56"/>
    </location>
</feature>
<geneLocation type="plasmid" evidence="8">
    <name>unnamed1</name>
</geneLocation>